<protein>
    <recommendedName>
        <fullName evidence="4">PEP-CTERM protein-sorting domain-containing protein</fullName>
    </recommendedName>
</protein>
<dbReference type="Proteomes" id="UP001304300">
    <property type="component" value="Chromosome"/>
</dbReference>
<sequence length="273" mass="28669">MKNKILISLCSIAVAATVSAQTTIIDDDFSSFVTPPTAGTAETSQLVYRAFNGSGASDLSGSGSGVLNMAPITGFSGVYGYLETEYQLMNVGDKFELKFDITYTSGPNADFDGFRVGLYNDLSNNSSLETGSTGYITTINTGAATGSATRIWRDDNQTNGVNSFGTDLTSSSGSSTYIFSGTETVTFAAEMVVSGIQLTVGSTGSGTIANSIIDTTSFENTFDMFAISNGGQTTGFNIDNLSVVYTQIPENSTVSIVAGISAMLTILVFRRRR</sequence>
<evidence type="ECO:0000313" key="2">
    <source>
        <dbReference type="EMBL" id="WOO42601.1"/>
    </source>
</evidence>
<keyword evidence="1" id="KW-0732">Signal</keyword>
<accession>A0AAQ3QUP7</accession>
<evidence type="ECO:0000256" key="1">
    <source>
        <dbReference type="SAM" id="SignalP"/>
    </source>
</evidence>
<feature type="chain" id="PRO_5042973631" description="PEP-CTERM protein-sorting domain-containing protein" evidence="1">
    <location>
        <begin position="21"/>
        <end position="273"/>
    </location>
</feature>
<evidence type="ECO:0000313" key="3">
    <source>
        <dbReference type="Proteomes" id="UP001304300"/>
    </source>
</evidence>
<name>A0AAQ3QUP7_9BACT</name>
<feature type="signal peptide" evidence="1">
    <location>
        <begin position="1"/>
        <end position="20"/>
    </location>
</feature>
<dbReference type="KEGG" id="puo:RZN69_05820"/>
<proteinExistence type="predicted"/>
<reference evidence="2 3" key="1">
    <citation type="submission" date="2023-10" db="EMBL/GenBank/DDBJ databases">
        <title>Rubellicoccus peritrichatus gen. nov., sp. nov., isolated from an algae of coral reef tank.</title>
        <authorList>
            <person name="Luo J."/>
        </authorList>
    </citation>
    <scope>NUCLEOTIDE SEQUENCE [LARGE SCALE GENOMIC DNA]</scope>
    <source>
        <strain evidence="2 3">CR14</strain>
    </source>
</reference>
<dbReference type="RefSeq" id="WP_317835125.1">
    <property type="nucleotide sequence ID" value="NZ_CP136920.1"/>
</dbReference>
<dbReference type="EMBL" id="CP136920">
    <property type="protein sequence ID" value="WOO42601.1"/>
    <property type="molecule type" value="Genomic_DNA"/>
</dbReference>
<dbReference type="AlphaFoldDB" id="A0AAQ3QUP7"/>
<gene>
    <name evidence="2" type="ORF">RZN69_05820</name>
</gene>
<keyword evidence="3" id="KW-1185">Reference proteome</keyword>
<organism evidence="2 3">
    <name type="scientific">Rubellicoccus peritrichatus</name>
    <dbReference type="NCBI Taxonomy" id="3080537"/>
    <lineage>
        <taxon>Bacteria</taxon>
        <taxon>Pseudomonadati</taxon>
        <taxon>Verrucomicrobiota</taxon>
        <taxon>Opitutia</taxon>
        <taxon>Puniceicoccales</taxon>
        <taxon>Cerasicoccaceae</taxon>
        <taxon>Rubellicoccus</taxon>
    </lineage>
</organism>
<evidence type="ECO:0008006" key="4">
    <source>
        <dbReference type="Google" id="ProtNLM"/>
    </source>
</evidence>